<dbReference type="InterPro" id="IPR009001">
    <property type="entry name" value="Transl_elong_EF1A/Init_IF2_C"/>
</dbReference>
<feature type="domain" description="Tr-type G" evidence="7">
    <location>
        <begin position="6"/>
        <end position="219"/>
    </location>
</feature>
<dbReference type="InterPro" id="IPR044139">
    <property type="entry name" value="CysN_NoDQ_III"/>
</dbReference>
<dbReference type="CDD" id="cd04095">
    <property type="entry name" value="CysN_NoDQ_III"/>
    <property type="match status" value="1"/>
</dbReference>
<dbReference type="SUPFAM" id="SSF50465">
    <property type="entry name" value="EF-Tu/eEF-1alpha/eIF2-gamma C-terminal domain"/>
    <property type="match status" value="1"/>
</dbReference>
<dbReference type="GO" id="GO:0004781">
    <property type="term" value="F:sulfate adenylyltransferase (ATP) activity"/>
    <property type="evidence" value="ECO:0007669"/>
    <property type="project" value="UniProtKB-EC"/>
</dbReference>
<dbReference type="Gene3D" id="3.40.50.300">
    <property type="entry name" value="P-loop containing nucleotide triphosphate hydrolases"/>
    <property type="match status" value="1"/>
</dbReference>
<organism evidence="8 9">
    <name type="scientific">Flavobacterium rhizosphaerae</name>
    <dbReference type="NCBI Taxonomy" id="3163298"/>
    <lineage>
        <taxon>Bacteria</taxon>
        <taxon>Pseudomonadati</taxon>
        <taxon>Bacteroidota</taxon>
        <taxon>Flavobacteriia</taxon>
        <taxon>Flavobacteriales</taxon>
        <taxon>Flavobacteriaceae</taxon>
        <taxon>Flavobacterium</taxon>
    </lineage>
</organism>
<accession>A0ABW8YXB0</accession>
<dbReference type="InterPro" id="IPR054696">
    <property type="entry name" value="GTP-eEF1A_C"/>
</dbReference>
<dbReference type="CDD" id="cd04166">
    <property type="entry name" value="CysN_ATPS"/>
    <property type="match status" value="1"/>
</dbReference>
<keyword evidence="6" id="KW-0342">GTP-binding</keyword>
<keyword evidence="5" id="KW-0067">ATP-binding</keyword>
<dbReference type="EMBL" id="JBELPZ010000010">
    <property type="protein sequence ID" value="MFL9844956.1"/>
    <property type="molecule type" value="Genomic_DNA"/>
</dbReference>
<evidence type="ECO:0000256" key="1">
    <source>
        <dbReference type="ARBA" id="ARBA00012391"/>
    </source>
</evidence>
<dbReference type="InterPro" id="IPR031157">
    <property type="entry name" value="G_TR_CS"/>
</dbReference>
<evidence type="ECO:0000256" key="5">
    <source>
        <dbReference type="ARBA" id="ARBA00022840"/>
    </source>
</evidence>
<dbReference type="CDD" id="cd03695">
    <property type="entry name" value="CysN_NodQ_II"/>
    <property type="match status" value="1"/>
</dbReference>
<dbReference type="SUPFAM" id="SSF50447">
    <property type="entry name" value="Translation proteins"/>
    <property type="match status" value="1"/>
</dbReference>
<dbReference type="NCBIfam" id="NF003478">
    <property type="entry name" value="PRK05124.1"/>
    <property type="match status" value="1"/>
</dbReference>
<dbReference type="Pfam" id="PF00009">
    <property type="entry name" value="GTP_EFTU"/>
    <property type="match status" value="1"/>
</dbReference>
<dbReference type="PANTHER" id="PTHR23115">
    <property type="entry name" value="TRANSLATION FACTOR"/>
    <property type="match status" value="1"/>
</dbReference>
<proteinExistence type="predicted"/>
<dbReference type="NCBIfam" id="TIGR02034">
    <property type="entry name" value="CysN"/>
    <property type="match status" value="1"/>
</dbReference>
<dbReference type="Pfam" id="PF22594">
    <property type="entry name" value="GTP-eEF1A_C"/>
    <property type="match status" value="1"/>
</dbReference>
<protein>
    <recommendedName>
        <fullName evidence="1">sulfate adenylyltransferase</fullName>
        <ecNumber evidence="1">2.7.7.4</ecNumber>
    </recommendedName>
</protein>
<evidence type="ECO:0000256" key="6">
    <source>
        <dbReference type="ARBA" id="ARBA00023134"/>
    </source>
</evidence>
<dbReference type="InterPro" id="IPR000795">
    <property type="entry name" value="T_Tr_GTP-bd_dom"/>
</dbReference>
<dbReference type="PROSITE" id="PS00301">
    <property type="entry name" value="G_TR_1"/>
    <property type="match status" value="1"/>
</dbReference>
<gene>
    <name evidence="8" type="primary">cysN</name>
    <name evidence="8" type="ORF">ABS766_11055</name>
</gene>
<dbReference type="PROSITE" id="PS51722">
    <property type="entry name" value="G_TR_2"/>
    <property type="match status" value="1"/>
</dbReference>
<sequence length="418" mass="47031">MQIDNNQLLRFTTAGSVDDGKSTLIGRLLYDSKSIFEDQLAAIENTSKQKGHIGVDLALFTDGLKDEREQGITIDVAYRYFTTPKRKFIIADTPGHIQYTRNMVTGASTANAAIVLVDARHGVIEQTKRHAFIASLLQIPHVIVCVNKMDLVDFSQEAYDKVIKQFEEFSSKLLVKDIRFIPISALLGDNVVNRSENMNWYQGAPLLHTLETMHISSDENKVDARFPVQTVLRPQSREFIDYRGYAGRIAGGVLRVGDEVTVLPSGFTSKIKSINLYDQELEEAFAPMSVSITLEDDIDMSRGDMLVRSNNQPQLSQDVEIMLCWLNNSPFKPNAKYIVRHTSNEQKAMVKEIVYKININTLERDTEDKGLDMNAMAKVRIRTTKPLMIDSYRENRTTGSLILIDEATNETVAAGMVV</sequence>
<dbReference type="InterPro" id="IPR041757">
    <property type="entry name" value="CysN_GTP-bd"/>
</dbReference>
<evidence type="ECO:0000313" key="8">
    <source>
        <dbReference type="EMBL" id="MFL9844956.1"/>
    </source>
</evidence>
<keyword evidence="4" id="KW-0547">Nucleotide-binding</keyword>
<dbReference type="EC" id="2.7.7.4" evidence="1"/>
<dbReference type="SUPFAM" id="SSF52540">
    <property type="entry name" value="P-loop containing nucleoside triphosphate hydrolases"/>
    <property type="match status" value="1"/>
</dbReference>
<keyword evidence="9" id="KW-1185">Reference proteome</keyword>
<dbReference type="NCBIfam" id="TIGR00231">
    <property type="entry name" value="small_GTP"/>
    <property type="match status" value="1"/>
</dbReference>
<dbReference type="InterPro" id="IPR009000">
    <property type="entry name" value="Transl_B-barrel_sf"/>
</dbReference>
<keyword evidence="2 8" id="KW-0808">Transferase</keyword>
<reference evidence="8 9" key="1">
    <citation type="submission" date="2024-06" db="EMBL/GenBank/DDBJ databases">
        <authorList>
            <person name="Kaempfer P."/>
            <person name="Viver T."/>
        </authorList>
    </citation>
    <scope>NUCLEOTIDE SEQUENCE [LARGE SCALE GENOMIC DNA]</scope>
    <source>
        <strain evidence="8 9">ST-119</strain>
    </source>
</reference>
<dbReference type="Gene3D" id="2.40.30.10">
    <property type="entry name" value="Translation factors"/>
    <property type="match status" value="2"/>
</dbReference>
<dbReference type="InterPro" id="IPR011779">
    <property type="entry name" value="SO4_adenylTrfase_lsu"/>
</dbReference>
<evidence type="ECO:0000256" key="2">
    <source>
        <dbReference type="ARBA" id="ARBA00022679"/>
    </source>
</evidence>
<name>A0ABW8YXB0_9FLAO</name>
<evidence type="ECO:0000259" key="7">
    <source>
        <dbReference type="PROSITE" id="PS51722"/>
    </source>
</evidence>
<dbReference type="PRINTS" id="PR00315">
    <property type="entry name" value="ELONGATNFCT"/>
</dbReference>
<keyword evidence="3 8" id="KW-0548">Nucleotidyltransferase</keyword>
<dbReference type="Proteomes" id="UP001629156">
    <property type="component" value="Unassembled WGS sequence"/>
</dbReference>
<dbReference type="InterPro" id="IPR027417">
    <property type="entry name" value="P-loop_NTPase"/>
</dbReference>
<dbReference type="InterPro" id="IPR044138">
    <property type="entry name" value="CysN_II"/>
</dbReference>
<dbReference type="RefSeq" id="WP_408085216.1">
    <property type="nucleotide sequence ID" value="NZ_JBELPZ010000010.1"/>
</dbReference>
<comment type="caution">
    <text evidence="8">The sequence shown here is derived from an EMBL/GenBank/DDBJ whole genome shotgun (WGS) entry which is preliminary data.</text>
</comment>
<dbReference type="InterPro" id="IPR050100">
    <property type="entry name" value="TRAFAC_GTPase_members"/>
</dbReference>
<evidence type="ECO:0000313" key="9">
    <source>
        <dbReference type="Proteomes" id="UP001629156"/>
    </source>
</evidence>
<evidence type="ECO:0000256" key="3">
    <source>
        <dbReference type="ARBA" id="ARBA00022695"/>
    </source>
</evidence>
<dbReference type="InterPro" id="IPR005225">
    <property type="entry name" value="Small_GTP-bd"/>
</dbReference>
<evidence type="ECO:0000256" key="4">
    <source>
        <dbReference type="ARBA" id="ARBA00022741"/>
    </source>
</evidence>